<evidence type="ECO:0000256" key="3">
    <source>
        <dbReference type="ARBA" id="ARBA00022776"/>
    </source>
</evidence>
<keyword evidence="3" id="KW-0498">Mitosis</keyword>
<proteinExistence type="inferred from homology"/>
<dbReference type="GO" id="GO:0005680">
    <property type="term" value="C:anaphase-promoting complex"/>
    <property type="evidence" value="ECO:0007669"/>
    <property type="project" value="InterPro"/>
</dbReference>
<dbReference type="PANTHER" id="PTHR28526:SF1">
    <property type="entry name" value="ANAPHASE-PROMOTING COMPLEX SUBUNIT 13"/>
    <property type="match status" value="1"/>
</dbReference>
<dbReference type="eggNOG" id="ENOG502S7KP">
    <property type="taxonomic scope" value="Eukaryota"/>
</dbReference>
<evidence type="ECO:0000256" key="4">
    <source>
        <dbReference type="ARBA" id="ARBA00022786"/>
    </source>
</evidence>
<dbReference type="Proteomes" id="UP000008066">
    <property type="component" value="Unassembled WGS sequence"/>
</dbReference>
<dbReference type="EMBL" id="GL988047">
    <property type="protein sequence ID" value="EGS17594.1"/>
    <property type="molecule type" value="Genomic_DNA"/>
</dbReference>
<evidence type="ECO:0000313" key="7">
    <source>
        <dbReference type="EMBL" id="EGS17594.1"/>
    </source>
</evidence>
<feature type="compositionally biased region" description="Gly residues" evidence="6">
    <location>
        <begin position="115"/>
        <end position="124"/>
    </location>
</feature>
<dbReference type="GeneID" id="18260969"/>
<evidence type="ECO:0000256" key="5">
    <source>
        <dbReference type="ARBA" id="ARBA00023306"/>
    </source>
</evidence>
<dbReference type="AlphaFoldDB" id="G0SHA5"/>
<name>G0SHA5_CHATD</name>
<keyword evidence="8" id="KW-1185">Reference proteome</keyword>
<evidence type="ECO:0000256" key="1">
    <source>
        <dbReference type="ARBA" id="ARBA00006940"/>
    </source>
</evidence>
<reference evidence="7 8" key="1">
    <citation type="journal article" date="2011" name="Cell">
        <title>Insight into structure and assembly of the nuclear pore complex by utilizing the genome of a eukaryotic thermophile.</title>
        <authorList>
            <person name="Amlacher S."/>
            <person name="Sarges P."/>
            <person name="Flemming D."/>
            <person name="van Noort V."/>
            <person name="Kunze R."/>
            <person name="Devos D.P."/>
            <person name="Arumugam M."/>
            <person name="Bork P."/>
            <person name="Hurt E."/>
        </authorList>
    </citation>
    <scope>NUCLEOTIDE SEQUENCE [LARGE SCALE GENOMIC DNA]</scope>
    <source>
        <strain evidence="8">DSM 1495 / CBS 144.50 / IMI 039719</strain>
    </source>
</reference>
<dbReference type="PANTHER" id="PTHR28526">
    <property type="entry name" value="ANAPHASE-PROMOTING COMPLEX SUBUNIT 13"/>
    <property type="match status" value="1"/>
</dbReference>
<gene>
    <name evidence="7" type="ORF">CTHT_0069310</name>
</gene>
<dbReference type="HOGENOM" id="CLU_083683_3_0_1"/>
<keyword evidence="5" id="KW-0131">Cell cycle</keyword>
<evidence type="ECO:0000256" key="2">
    <source>
        <dbReference type="ARBA" id="ARBA00022618"/>
    </source>
</evidence>
<dbReference type="KEGG" id="cthr:CTHT_0069310"/>
<dbReference type="OMA" id="HRPINPE"/>
<organism evidence="8">
    <name type="scientific">Chaetomium thermophilum (strain DSM 1495 / CBS 144.50 / IMI 039719)</name>
    <name type="common">Thermochaetoides thermophila</name>
    <dbReference type="NCBI Taxonomy" id="759272"/>
    <lineage>
        <taxon>Eukaryota</taxon>
        <taxon>Fungi</taxon>
        <taxon>Dikarya</taxon>
        <taxon>Ascomycota</taxon>
        <taxon>Pezizomycotina</taxon>
        <taxon>Sordariomycetes</taxon>
        <taxon>Sordariomycetidae</taxon>
        <taxon>Sordariales</taxon>
        <taxon>Chaetomiaceae</taxon>
        <taxon>Thermochaetoides</taxon>
    </lineage>
</organism>
<dbReference type="OrthoDB" id="2351920at2759"/>
<evidence type="ECO:0000313" key="8">
    <source>
        <dbReference type="Proteomes" id="UP000008066"/>
    </source>
</evidence>
<dbReference type="RefSeq" id="XP_006697212.1">
    <property type="nucleotide sequence ID" value="XM_006697149.1"/>
</dbReference>
<sequence length="124" mass="13224">MNKDGVYTQIHMLKPQHADLLEDFCKDKLPADDILVPPELHPLNPEDEDDVVPNQHAAFGVQKATQKVHEPAWRDLGLTELMNRGPDAGSSGAGVAGAVGGNRGGRGGSRRRGRVGGMGKGLPR</sequence>
<keyword evidence="2" id="KW-0132">Cell division</keyword>
<protein>
    <submittedName>
        <fullName evidence="7">Uncharacterized protein</fullName>
    </submittedName>
</protein>
<feature type="region of interest" description="Disordered" evidence="6">
    <location>
        <begin position="81"/>
        <end position="124"/>
    </location>
</feature>
<keyword evidence="4" id="KW-0833">Ubl conjugation pathway</keyword>
<evidence type="ECO:0000256" key="6">
    <source>
        <dbReference type="SAM" id="MobiDB-lite"/>
    </source>
</evidence>
<dbReference type="InterPro" id="IPR008401">
    <property type="entry name" value="Apc13"/>
</dbReference>
<feature type="compositionally biased region" description="Gly residues" evidence="6">
    <location>
        <begin position="91"/>
        <end position="107"/>
    </location>
</feature>
<dbReference type="Pfam" id="PF05839">
    <property type="entry name" value="Apc13p"/>
    <property type="match status" value="1"/>
</dbReference>
<dbReference type="GO" id="GO:0051301">
    <property type="term" value="P:cell division"/>
    <property type="evidence" value="ECO:0007669"/>
    <property type="project" value="UniProtKB-KW"/>
</dbReference>
<accession>G0SHA5</accession>
<comment type="similarity">
    <text evidence="1">Belongs to the APC13 family.</text>
</comment>